<evidence type="ECO:0000313" key="1">
    <source>
        <dbReference type="EMBL" id="TKA97406.1"/>
    </source>
</evidence>
<dbReference type="InterPro" id="IPR004027">
    <property type="entry name" value="SEC_C_motif"/>
</dbReference>
<dbReference type="EMBL" id="SWAU01000039">
    <property type="protein sequence ID" value="TKA97406.1"/>
    <property type="molecule type" value="Genomic_DNA"/>
</dbReference>
<dbReference type="Pfam" id="PF02810">
    <property type="entry name" value="SEC-C"/>
    <property type="match status" value="1"/>
</dbReference>
<dbReference type="SUPFAM" id="SSF103642">
    <property type="entry name" value="Sec-C motif"/>
    <property type="match status" value="1"/>
</dbReference>
<name>A0A4U0Z2N7_9RHOB</name>
<evidence type="ECO:0008006" key="3">
    <source>
        <dbReference type="Google" id="ProtNLM"/>
    </source>
</evidence>
<dbReference type="Proteomes" id="UP000306340">
    <property type="component" value="Unassembled WGS sequence"/>
</dbReference>
<sequence length="52" mass="5313">PAPVAVPAAAEPVLALAGFDEADPSTWGNPARNDLCPCGSGEKFKHCHGRLA</sequence>
<proteinExistence type="predicted"/>
<evidence type="ECO:0000313" key="2">
    <source>
        <dbReference type="Proteomes" id="UP000306340"/>
    </source>
</evidence>
<dbReference type="Gene3D" id="3.10.450.50">
    <property type="match status" value="1"/>
</dbReference>
<reference evidence="1 2" key="1">
    <citation type="submission" date="2019-04" db="EMBL/GenBank/DDBJ databases">
        <title>Crypto-aerobic microbial life in anoxic (sulfidic) marine sediments.</title>
        <authorList>
            <person name="Bhattacharya S."/>
            <person name="Roy C."/>
            <person name="Mondal N."/>
            <person name="Sarkar J."/>
            <person name="Mandal S."/>
            <person name="Rameez M.J."/>
            <person name="Ghosh W."/>
        </authorList>
    </citation>
    <scope>NUCLEOTIDE SEQUENCE [LARGE SCALE GENOMIC DNA]</scope>
    <source>
        <strain evidence="1 2">SBBC</strain>
    </source>
</reference>
<accession>A0A4U0Z2N7</accession>
<dbReference type="AlphaFoldDB" id="A0A4U0Z2N7"/>
<gene>
    <name evidence="1" type="ORF">FAZ78_06140</name>
</gene>
<comment type="caution">
    <text evidence="1">The sequence shown here is derived from an EMBL/GenBank/DDBJ whole genome shotgun (WGS) entry which is preliminary data.</text>
</comment>
<protein>
    <recommendedName>
        <fullName evidence="3">Preprotein translocase subunit SecA</fullName>
    </recommendedName>
</protein>
<organism evidence="1 2">
    <name type="scientific">Cereibacter changlensis</name>
    <dbReference type="NCBI Taxonomy" id="402884"/>
    <lineage>
        <taxon>Bacteria</taxon>
        <taxon>Pseudomonadati</taxon>
        <taxon>Pseudomonadota</taxon>
        <taxon>Alphaproteobacteria</taxon>
        <taxon>Rhodobacterales</taxon>
        <taxon>Paracoccaceae</taxon>
        <taxon>Cereibacter</taxon>
    </lineage>
</organism>
<dbReference type="RefSeq" id="WP_136791772.1">
    <property type="nucleotide sequence ID" value="NZ_SWAU01000039.1"/>
</dbReference>
<feature type="non-terminal residue" evidence="1">
    <location>
        <position position="1"/>
    </location>
</feature>